<accession>A0AAJ2GUX3</accession>
<gene>
    <name evidence="1" type="ORF">RJJ65_12730</name>
</gene>
<comment type="caution">
    <text evidence="1">The sequence shown here is derived from an EMBL/GenBank/DDBJ whole genome shotgun (WGS) entry which is preliminary data.</text>
</comment>
<name>A0AAJ2GUX3_9HYPH</name>
<organism evidence="1 2">
    <name type="scientific">Rhizobium hidalgonense</name>
    <dbReference type="NCBI Taxonomy" id="1538159"/>
    <lineage>
        <taxon>Bacteria</taxon>
        <taxon>Pseudomonadati</taxon>
        <taxon>Pseudomonadota</taxon>
        <taxon>Alphaproteobacteria</taxon>
        <taxon>Hyphomicrobiales</taxon>
        <taxon>Rhizobiaceae</taxon>
        <taxon>Rhizobium/Agrobacterium group</taxon>
        <taxon>Rhizobium</taxon>
    </lineage>
</organism>
<evidence type="ECO:0000313" key="2">
    <source>
        <dbReference type="Proteomes" id="UP001268610"/>
    </source>
</evidence>
<evidence type="ECO:0000313" key="1">
    <source>
        <dbReference type="EMBL" id="MDR9773513.1"/>
    </source>
</evidence>
<protein>
    <submittedName>
        <fullName evidence="1">Uncharacterized protein</fullName>
    </submittedName>
</protein>
<reference evidence="1" key="1">
    <citation type="submission" date="2023-04" db="EMBL/GenBank/DDBJ databases">
        <title>Genomic characterization of faba bean (Vicia faba) microsymbionts in Mexican soils.</title>
        <authorList>
            <person name="Rivera Orduna F.N."/>
            <person name="Guevara-Luna J."/>
            <person name="Yan J."/>
            <person name="Arroyo-Herrera I."/>
            <person name="Li Y."/>
            <person name="Vasquez-Murrieta M.S."/>
            <person name="Wang E.T."/>
        </authorList>
    </citation>
    <scope>NUCLEOTIDE SEQUENCE</scope>
    <source>
        <strain evidence="1">CH26</strain>
    </source>
</reference>
<proteinExistence type="predicted"/>
<dbReference type="EMBL" id="JAVLSF010000006">
    <property type="protein sequence ID" value="MDR9773513.1"/>
    <property type="molecule type" value="Genomic_DNA"/>
</dbReference>
<sequence length="111" mass="12949">MTRLNLIVMQFILKHNLYLKLEILPFDKFRLALSDFRTQFTDHYISTDIRMTASQGEENFRKTIHGFQLHRKLAVSLMSVSRLKDQQLGMAARRIGADAVRRGAMTTLEKH</sequence>
<dbReference type="Proteomes" id="UP001268610">
    <property type="component" value="Unassembled WGS sequence"/>
</dbReference>
<dbReference type="RefSeq" id="WP_133118171.1">
    <property type="nucleotide sequence ID" value="NZ_JAVLSD010000004.1"/>
</dbReference>
<dbReference type="AlphaFoldDB" id="A0AAJ2GUX3"/>